<gene>
    <name evidence="2" type="ORF">EV197_0369</name>
</gene>
<dbReference type="RefSeq" id="WP_130285018.1">
    <property type="nucleotide sequence ID" value="NZ_SGXE01000001.1"/>
</dbReference>
<organism evidence="2 3">
    <name type="scientific">Aquimarina brevivitae</name>
    <dbReference type="NCBI Taxonomy" id="323412"/>
    <lineage>
        <taxon>Bacteria</taxon>
        <taxon>Pseudomonadati</taxon>
        <taxon>Bacteroidota</taxon>
        <taxon>Flavobacteriia</taxon>
        <taxon>Flavobacteriales</taxon>
        <taxon>Flavobacteriaceae</taxon>
        <taxon>Aquimarina</taxon>
    </lineage>
</organism>
<dbReference type="SUPFAM" id="SSF49464">
    <property type="entry name" value="Carboxypeptidase regulatory domain-like"/>
    <property type="match status" value="1"/>
</dbReference>
<evidence type="ECO:0008006" key="4">
    <source>
        <dbReference type="Google" id="ProtNLM"/>
    </source>
</evidence>
<keyword evidence="1" id="KW-0812">Transmembrane</keyword>
<evidence type="ECO:0000313" key="3">
    <source>
        <dbReference type="Proteomes" id="UP000292262"/>
    </source>
</evidence>
<keyword evidence="1" id="KW-0472">Membrane</keyword>
<dbReference type="Pfam" id="PF13715">
    <property type="entry name" value="CarbopepD_reg_2"/>
    <property type="match status" value="1"/>
</dbReference>
<dbReference type="Proteomes" id="UP000292262">
    <property type="component" value="Unassembled WGS sequence"/>
</dbReference>
<dbReference type="EMBL" id="SGXE01000001">
    <property type="protein sequence ID" value="RZS99161.1"/>
    <property type="molecule type" value="Genomic_DNA"/>
</dbReference>
<keyword evidence="1" id="KW-1133">Transmembrane helix</keyword>
<accession>A0A4Q7PFC7</accession>
<dbReference type="AlphaFoldDB" id="A0A4Q7PFC7"/>
<evidence type="ECO:0000256" key="1">
    <source>
        <dbReference type="SAM" id="Phobius"/>
    </source>
</evidence>
<comment type="caution">
    <text evidence="2">The sequence shown here is derived from an EMBL/GenBank/DDBJ whole genome shotgun (WGS) entry which is preliminary data.</text>
</comment>
<keyword evidence="3" id="KW-1185">Reference proteome</keyword>
<dbReference type="InterPro" id="IPR008969">
    <property type="entry name" value="CarboxyPept-like_regulatory"/>
</dbReference>
<feature type="transmembrane region" description="Helical" evidence="1">
    <location>
        <begin position="26"/>
        <end position="46"/>
    </location>
</feature>
<sequence>MFHKKLYRDAIGISKQLTRNNKLQTIYLSISSLQGIAYIVGIFTGLKCYMPPGHLLLTLCFTCTVTLLSGQTINSRVVDQNTNEPVPYATIILSEDQGIIANEEGKFSFVLTELKTTTDSIYISSMGYEKLAIALKQPIDSILYIAPKEIELKGIYLSNKKLDIDEIMDRVEEGLATHYDFELSRKKLFFRQTNKNNIDRLQLKFKESTIEELNKALIDSIGNSIPKRSTFYLEALCNFYGNTEQQRLQIIKGARLYNKNNVSSVQSLVKKLEVIFKENIKPDSYIKVKSGWFSQKVEVDSILNANKGSEHQQNLFFKTRKTNLSRLFAELIIQEDSKLDVIDRSGKYEFSVQDYTSIDDDAAYVIHFEPKRGADFKGTLYVNMEDFAIMRVDYQNVKPLKNVGLFGFSYNENVYKGKTIFTKSKTGKYYPRYIEKITGKVVGVDRPLKVIEKNKNVKGRRKQNELLMDIDVVNSIVTKNEVVIFEYETISESTYLGVIENKNTKVNYLAKYDPAYWSGYNIIEPNQAIRSYTANQEELSN</sequence>
<proteinExistence type="predicted"/>
<name>A0A4Q7PFC7_9FLAO</name>
<protein>
    <recommendedName>
        <fullName evidence="4">Carboxypeptidase-like protein</fullName>
    </recommendedName>
</protein>
<evidence type="ECO:0000313" key="2">
    <source>
        <dbReference type="EMBL" id="RZS99161.1"/>
    </source>
</evidence>
<dbReference type="OrthoDB" id="1433475at2"/>
<reference evidence="2 3" key="1">
    <citation type="submission" date="2019-02" db="EMBL/GenBank/DDBJ databases">
        <title>Genomic Encyclopedia of Type Strains, Phase IV (KMG-IV): sequencing the most valuable type-strain genomes for metagenomic binning, comparative biology and taxonomic classification.</title>
        <authorList>
            <person name="Goeker M."/>
        </authorList>
    </citation>
    <scope>NUCLEOTIDE SEQUENCE [LARGE SCALE GENOMIC DNA]</scope>
    <source>
        <strain evidence="2 3">DSM 17196</strain>
    </source>
</reference>